<dbReference type="OMA" id="IAWISAW"/>
<dbReference type="PANTHER" id="PTHR42873">
    <property type="entry name" value="RIBOSOMAL RNA LARGE SUBUNIT METHYLTRANSFERASE"/>
    <property type="match status" value="1"/>
</dbReference>
<dbReference type="GO" id="GO:0003723">
    <property type="term" value="F:RNA binding"/>
    <property type="evidence" value="ECO:0007669"/>
    <property type="project" value="InterPro"/>
</dbReference>
<evidence type="ECO:0000256" key="3">
    <source>
        <dbReference type="ARBA" id="ARBA00022603"/>
    </source>
</evidence>
<dbReference type="Pfam" id="PF17785">
    <property type="entry name" value="PUA_3"/>
    <property type="match status" value="1"/>
</dbReference>
<feature type="compositionally biased region" description="Low complexity" evidence="6">
    <location>
        <begin position="286"/>
        <end position="304"/>
    </location>
</feature>
<dbReference type="InterPro" id="IPR036974">
    <property type="entry name" value="PUA_sf"/>
</dbReference>
<evidence type="ECO:0000259" key="7">
    <source>
        <dbReference type="Pfam" id="PF17785"/>
    </source>
</evidence>
<evidence type="ECO:0000256" key="5">
    <source>
        <dbReference type="ARBA" id="ARBA00022691"/>
    </source>
</evidence>
<sequence length="591" mass="63198">MPHKASRLLPEALITEFTTQGPSLRRLPYEGSFAPTNGSSNSSSSSSSFRSRSNSSRSCCIGGTSSCSSNRRDGNLNSYGNSSNSRPSGTSNGPDGSASALYIRRFAGGFCSKNAADLWVLRPFRLRSSCATLECLGLRQLPYAPFKACIASPLSLHSPLRSLCAAAVAAGAEQKQHIGCEEQWVGQQQGTAAKETAGAHAPVFAAARSSNACILLKPSETTPGGIQRRRLVRLGHPWIFDFEVENIKYFSKLQTGKLLPVYDDDGTYLGSGLFSRQASVAVRMVTRSTNSSNGRNGSSSSRSSAVDAPSEGRTSELLCDRFRAALQQRRLRYARQSRPVDSTNVGSSTHSSSTRNGNSTGLPNVWRAVDGEADGLPGVELDVYESAAVLRLSSQSMLPYKDAFVDLIKEAVDPSTLSLQTLKSKKEKCAQGGAEYVSELVVGSDPIAWISAWGLSQPTVHTLNEKAAAANDLSSAVSCIHTEDVLQEMANFKASALRFRGVYVHLNPNVLFSAAERGGQFGRWFRPSLRGIESQWTAAASLVESGGLLATSLLLPPHLNSWAVRSLCRAAETAGKKPSLIFASVASPDSR</sequence>
<gene>
    <name evidence="8" type="ORF">EMWEY_00029140</name>
</gene>
<reference evidence="8" key="2">
    <citation type="submission" date="2013-10" db="EMBL/GenBank/DDBJ databases">
        <authorList>
            <person name="Aslett M."/>
        </authorList>
    </citation>
    <scope>NUCLEOTIDE SEQUENCE [LARGE SCALE GENOMIC DNA]</scope>
    <source>
        <strain evidence="8">Weybridge</strain>
    </source>
</reference>
<feature type="region of interest" description="Disordered" evidence="6">
    <location>
        <begin position="286"/>
        <end position="312"/>
    </location>
</feature>
<reference evidence="8" key="1">
    <citation type="submission" date="2013-10" db="EMBL/GenBank/DDBJ databases">
        <title>Genomic analysis of the causative agents of coccidiosis in chickens.</title>
        <authorList>
            <person name="Reid A.J."/>
            <person name="Blake D."/>
            <person name="Billington K."/>
            <person name="Browne H."/>
            <person name="Dunn M."/>
            <person name="Hung S."/>
            <person name="Kawahara F."/>
            <person name="Miranda-Saavedra D."/>
            <person name="Mourier T."/>
            <person name="Nagra H."/>
            <person name="Otto T.D."/>
            <person name="Rawlings N."/>
            <person name="Sanchez A."/>
            <person name="Sanders M."/>
            <person name="Subramaniam C."/>
            <person name="Tay Y."/>
            <person name="Dear P."/>
            <person name="Doerig C."/>
            <person name="Gruber A."/>
            <person name="Parkinson J."/>
            <person name="Shirley M."/>
            <person name="Wan K.L."/>
            <person name="Berriman M."/>
            <person name="Tomley F."/>
            <person name="Pain A."/>
        </authorList>
    </citation>
    <scope>NUCLEOTIDE SEQUENCE [LARGE SCALE GENOMIC DNA]</scope>
    <source>
        <strain evidence="8">Weybridge</strain>
    </source>
</reference>
<dbReference type="OrthoDB" id="348325at2759"/>
<dbReference type="SUPFAM" id="SSF88697">
    <property type="entry name" value="PUA domain-like"/>
    <property type="match status" value="1"/>
</dbReference>
<dbReference type="CDD" id="cd21153">
    <property type="entry name" value="PUA_RlmI"/>
    <property type="match status" value="1"/>
</dbReference>
<feature type="compositionally biased region" description="Low complexity" evidence="6">
    <location>
        <begin position="39"/>
        <end position="85"/>
    </location>
</feature>
<evidence type="ECO:0000256" key="4">
    <source>
        <dbReference type="ARBA" id="ARBA00022679"/>
    </source>
</evidence>
<keyword evidence="9" id="KW-1185">Reference proteome</keyword>
<dbReference type="VEuPathDB" id="ToxoDB:EMWEY_00029140"/>
<dbReference type="RefSeq" id="XP_013336938.1">
    <property type="nucleotide sequence ID" value="XM_013481484.1"/>
</dbReference>
<proteinExistence type="predicted"/>
<keyword evidence="5" id="KW-0949">S-adenosyl-L-methionine</keyword>
<organism evidence="8 9">
    <name type="scientific">Eimeria maxima</name>
    <name type="common">Coccidian parasite</name>
    <dbReference type="NCBI Taxonomy" id="5804"/>
    <lineage>
        <taxon>Eukaryota</taxon>
        <taxon>Sar</taxon>
        <taxon>Alveolata</taxon>
        <taxon>Apicomplexa</taxon>
        <taxon>Conoidasida</taxon>
        <taxon>Coccidia</taxon>
        <taxon>Eucoccidiorida</taxon>
        <taxon>Eimeriorina</taxon>
        <taxon>Eimeriidae</taxon>
        <taxon>Eimeria</taxon>
    </lineage>
</organism>
<feature type="compositionally biased region" description="Low complexity" evidence="6">
    <location>
        <begin position="336"/>
        <end position="361"/>
    </location>
</feature>
<dbReference type="PANTHER" id="PTHR42873:SF1">
    <property type="entry name" value="S-ADENOSYLMETHIONINE-DEPENDENT METHYLTRANSFERASE DOMAIN-CONTAINING PROTEIN"/>
    <property type="match status" value="1"/>
</dbReference>
<dbReference type="AlphaFoldDB" id="U6MB58"/>
<evidence type="ECO:0000313" key="8">
    <source>
        <dbReference type="EMBL" id="CDJ60288.1"/>
    </source>
</evidence>
<feature type="region of interest" description="Disordered" evidence="6">
    <location>
        <begin position="333"/>
        <end position="364"/>
    </location>
</feature>
<dbReference type="GeneID" id="25336900"/>
<keyword evidence="4" id="KW-0808">Transferase</keyword>
<evidence type="ECO:0000256" key="6">
    <source>
        <dbReference type="SAM" id="MobiDB-lite"/>
    </source>
</evidence>
<keyword evidence="3" id="KW-0489">Methyltransferase</keyword>
<dbReference type="Proteomes" id="UP000030763">
    <property type="component" value="Unassembled WGS sequence"/>
</dbReference>
<evidence type="ECO:0000313" key="9">
    <source>
        <dbReference type="Proteomes" id="UP000030763"/>
    </source>
</evidence>
<dbReference type="Gene3D" id="3.30.750.80">
    <property type="entry name" value="RNA methyltransferase domain (HRMD) like"/>
    <property type="match status" value="1"/>
</dbReference>
<name>U6MB58_EIMMA</name>
<evidence type="ECO:0000256" key="2">
    <source>
        <dbReference type="ARBA" id="ARBA00022490"/>
    </source>
</evidence>
<feature type="region of interest" description="Disordered" evidence="6">
    <location>
        <begin position="19"/>
        <end position="94"/>
    </location>
</feature>
<evidence type="ECO:0000256" key="1">
    <source>
        <dbReference type="ARBA" id="ARBA00004496"/>
    </source>
</evidence>
<dbReference type="InterPro" id="IPR015947">
    <property type="entry name" value="PUA-like_sf"/>
</dbReference>
<dbReference type="Gene3D" id="2.30.130.10">
    <property type="entry name" value="PUA domain"/>
    <property type="match status" value="1"/>
</dbReference>
<keyword evidence="2" id="KW-0963">Cytoplasm</keyword>
<protein>
    <recommendedName>
        <fullName evidence="7">RlmI-like PUA domain-containing protein</fullName>
    </recommendedName>
</protein>
<comment type="subcellular location">
    <subcellularLocation>
        <location evidence="1">Cytoplasm</location>
    </subcellularLocation>
</comment>
<feature type="domain" description="RlmI-like PUA" evidence="7">
    <location>
        <begin position="230"/>
        <end position="287"/>
    </location>
</feature>
<accession>U6MB58</accession>
<dbReference type="InterPro" id="IPR041532">
    <property type="entry name" value="RlmI-like_PUA"/>
</dbReference>
<dbReference type="EMBL" id="HG721668">
    <property type="protein sequence ID" value="CDJ60288.1"/>
    <property type="molecule type" value="Genomic_DNA"/>
</dbReference>